<keyword evidence="2 10" id="KW-0444">Lipid biosynthesis</keyword>
<dbReference type="EC" id="2.3.1.275" evidence="10"/>
<dbReference type="Proteomes" id="UP000824041">
    <property type="component" value="Unassembled WGS sequence"/>
</dbReference>
<feature type="transmembrane region" description="Helical" evidence="10">
    <location>
        <begin position="150"/>
        <end position="169"/>
    </location>
</feature>
<evidence type="ECO:0000256" key="4">
    <source>
        <dbReference type="ARBA" id="ARBA00022692"/>
    </source>
</evidence>
<comment type="similarity">
    <text evidence="10">Belongs to the PlsY family.</text>
</comment>
<evidence type="ECO:0000256" key="2">
    <source>
        <dbReference type="ARBA" id="ARBA00022516"/>
    </source>
</evidence>
<evidence type="ECO:0000313" key="11">
    <source>
        <dbReference type="EMBL" id="HIZ22294.1"/>
    </source>
</evidence>
<reference evidence="11" key="1">
    <citation type="journal article" date="2021" name="PeerJ">
        <title>Extensive microbial diversity within the chicken gut microbiome revealed by metagenomics and culture.</title>
        <authorList>
            <person name="Gilroy R."/>
            <person name="Ravi A."/>
            <person name="Getino M."/>
            <person name="Pursley I."/>
            <person name="Horton D.L."/>
            <person name="Alikhan N.F."/>
            <person name="Baker D."/>
            <person name="Gharbi K."/>
            <person name="Hall N."/>
            <person name="Watson M."/>
            <person name="Adriaenssens E.M."/>
            <person name="Foster-Nyarko E."/>
            <person name="Jarju S."/>
            <person name="Secka A."/>
            <person name="Antonio M."/>
            <person name="Oren A."/>
            <person name="Chaudhuri R.R."/>
            <person name="La Ragione R."/>
            <person name="Hildebrand F."/>
            <person name="Pallen M.J."/>
        </authorList>
    </citation>
    <scope>NUCLEOTIDE SEQUENCE</scope>
    <source>
        <strain evidence="11">14324</strain>
    </source>
</reference>
<evidence type="ECO:0000256" key="10">
    <source>
        <dbReference type="HAMAP-Rule" id="MF_01043"/>
    </source>
</evidence>
<dbReference type="GO" id="GO:0005886">
    <property type="term" value="C:plasma membrane"/>
    <property type="evidence" value="ECO:0007669"/>
    <property type="project" value="UniProtKB-SubCell"/>
</dbReference>
<feature type="transmembrane region" description="Helical" evidence="10">
    <location>
        <begin position="175"/>
        <end position="191"/>
    </location>
</feature>
<evidence type="ECO:0000313" key="12">
    <source>
        <dbReference type="Proteomes" id="UP000824041"/>
    </source>
</evidence>
<keyword evidence="4 10" id="KW-0812">Transmembrane</keyword>
<evidence type="ECO:0000256" key="3">
    <source>
        <dbReference type="ARBA" id="ARBA00022679"/>
    </source>
</evidence>
<sequence length="216" mass="23645">MERLICLAIGYVCGLFQTSYIIGRTQHKDIRKYGSGNAGTTNALRTFGKKAGALTLLGDCLKCVLAVWIVRLIFRERYGEILPLLSLYGAAGCILGHNFPFYLNFKGGKGVAASVGFILAFDVRIFLIGAVVFFGLFFATHYVSLCSISAYLTALVLVIIFGQMGSYGMDTSHTIELYAVMAALTVLALYKHRANIARLLKGTESKIYLGKSKKEQ</sequence>
<comment type="pathway">
    <text evidence="10">Lipid metabolism; phospholipid metabolism.</text>
</comment>
<dbReference type="HAMAP" id="MF_01043">
    <property type="entry name" value="PlsY"/>
    <property type="match status" value="1"/>
</dbReference>
<evidence type="ECO:0000256" key="8">
    <source>
        <dbReference type="ARBA" id="ARBA00023209"/>
    </source>
</evidence>
<gene>
    <name evidence="10 11" type="primary">plsY</name>
    <name evidence="11" type="ORF">IAA21_05790</name>
</gene>
<evidence type="ECO:0000256" key="9">
    <source>
        <dbReference type="ARBA" id="ARBA00023264"/>
    </source>
</evidence>
<keyword evidence="6 10" id="KW-0443">Lipid metabolism</keyword>
<evidence type="ECO:0000256" key="5">
    <source>
        <dbReference type="ARBA" id="ARBA00022989"/>
    </source>
</evidence>
<evidence type="ECO:0000256" key="6">
    <source>
        <dbReference type="ARBA" id="ARBA00023098"/>
    </source>
</evidence>
<keyword evidence="9 10" id="KW-1208">Phospholipid metabolism</keyword>
<keyword evidence="8 10" id="KW-0594">Phospholipid biosynthesis</keyword>
<comment type="caution">
    <text evidence="11">The sequence shown here is derived from an EMBL/GenBank/DDBJ whole genome shotgun (WGS) entry which is preliminary data.</text>
</comment>
<protein>
    <recommendedName>
        <fullName evidence="10">Glycerol-3-phosphate acyltransferase</fullName>
    </recommendedName>
    <alternativeName>
        <fullName evidence="10">Acyl-PO4 G3P acyltransferase</fullName>
    </alternativeName>
    <alternativeName>
        <fullName evidence="10">Acyl-phosphate--glycerol-3-phosphate acyltransferase</fullName>
    </alternativeName>
    <alternativeName>
        <fullName evidence="10">G3P acyltransferase</fullName>
        <shortName evidence="10">GPAT</shortName>
        <ecNumber evidence="10">2.3.1.275</ecNumber>
    </alternativeName>
    <alternativeName>
        <fullName evidence="10">Lysophosphatidic acid synthase</fullName>
        <shortName evidence="10">LPA synthase</shortName>
    </alternativeName>
</protein>
<dbReference type="AlphaFoldDB" id="A0A9D2DSS2"/>
<dbReference type="NCBIfam" id="TIGR00023">
    <property type="entry name" value="glycerol-3-phosphate 1-O-acyltransferase PlsY"/>
    <property type="match status" value="1"/>
</dbReference>
<dbReference type="SMART" id="SM01207">
    <property type="entry name" value="G3P_acyltransf"/>
    <property type="match status" value="1"/>
</dbReference>
<dbReference type="GO" id="GO:0043772">
    <property type="term" value="F:acyl-phosphate glycerol-3-phosphate acyltransferase activity"/>
    <property type="evidence" value="ECO:0007669"/>
    <property type="project" value="UniProtKB-UniRule"/>
</dbReference>
<keyword evidence="1 10" id="KW-1003">Cell membrane</keyword>
<feature type="transmembrane region" description="Helical" evidence="10">
    <location>
        <begin position="81"/>
        <end position="103"/>
    </location>
</feature>
<dbReference type="EMBL" id="DXBU01000083">
    <property type="protein sequence ID" value="HIZ22294.1"/>
    <property type="molecule type" value="Genomic_DNA"/>
</dbReference>
<comment type="subunit">
    <text evidence="10">Probably interacts with PlsX.</text>
</comment>
<organism evidence="11 12">
    <name type="scientific">Candidatus Blautia faecigallinarum</name>
    <dbReference type="NCBI Taxonomy" id="2838488"/>
    <lineage>
        <taxon>Bacteria</taxon>
        <taxon>Bacillati</taxon>
        <taxon>Bacillota</taxon>
        <taxon>Clostridia</taxon>
        <taxon>Lachnospirales</taxon>
        <taxon>Lachnospiraceae</taxon>
        <taxon>Blautia</taxon>
    </lineage>
</organism>
<comment type="function">
    <text evidence="10">Catalyzes the transfer of an acyl group from acyl-phosphate (acyl-PO(4)) to glycerol-3-phosphate (G3P) to form lysophosphatidic acid (LPA). This enzyme utilizes acyl-phosphate as fatty acyl donor, but not acyl-CoA or acyl-ACP.</text>
</comment>
<comment type="subcellular location">
    <subcellularLocation>
        <location evidence="10">Cell membrane</location>
        <topology evidence="10">Multi-pass membrane protein</topology>
    </subcellularLocation>
</comment>
<reference evidence="11" key="2">
    <citation type="submission" date="2021-04" db="EMBL/GenBank/DDBJ databases">
        <authorList>
            <person name="Gilroy R."/>
        </authorList>
    </citation>
    <scope>NUCLEOTIDE SEQUENCE</scope>
    <source>
        <strain evidence="11">14324</strain>
    </source>
</reference>
<proteinExistence type="inferred from homology"/>
<name>A0A9D2DSS2_9FIRM</name>
<dbReference type="GO" id="GO:0008654">
    <property type="term" value="P:phospholipid biosynthetic process"/>
    <property type="evidence" value="ECO:0007669"/>
    <property type="project" value="UniProtKB-UniRule"/>
</dbReference>
<dbReference type="PANTHER" id="PTHR30309:SF0">
    <property type="entry name" value="GLYCEROL-3-PHOSPHATE ACYLTRANSFERASE-RELATED"/>
    <property type="match status" value="1"/>
</dbReference>
<dbReference type="Pfam" id="PF02660">
    <property type="entry name" value="G3P_acyltransf"/>
    <property type="match status" value="1"/>
</dbReference>
<comment type="catalytic activity">
    <reaction evidence="10">
        <text>an acyl phosphate + sn-glycerol 3-phosphate = a 1-acyl-sn-glycero-3-phosphate + phosphate</text>
        <dbReference type="Rhea" id="RHEA:34075"/>
        <dbReference type="ChEBI" id="CHEBI:43474"/>
        <dbReference type="ChEBI" id="CHEBI:57597"/>
        <dbReference type="ChEBI" id="CHEBI:57970"/>
        <dbReference type="ChEBI" id="CHEBI:59918"/>
        <dbReference type="EC" id="2.3.1.275"/>
    </reaction>
</comment>
<keyword evidence="3 10" id="KW-0808">Transferase</keyword>
<feature type="transmembrane region" description="Helical" evidence="10">
    <location>
        <begin position="115"/>
        <end position="138"/>
    </location>
</feature>
<evidence type="ECO:0000256" key="7">
    <source>
        <dbReference type="ARBA" id="ARBA00023136"/>
    </source>
</evidence>
<keyword evidence="11" id="KW-0012">Acyltransferase</keyword>
<accession>A0A9D2DSS2</accession>
<keyword evidence="5 10" id="KW-1133">Transmembrane helix</keyword>
<keyword evidence="7 10" id="KW-0472">Membrane</keyword>
<dbReference type="InterPro" id="IPR003811">
    <property type="entry name" value="G3P_acylTferase_PlsY"/>
</dbReference>
<dbReference type="PANTHER" id="PTHR30309">
    <property type="entry name" value="INNER MEMBRANE PROTEIN YGIH"/>
    <property type="match status" value="1"/>
</dbReference>
<evidence type="ECO:0000256" key="1">
    <source>
        <dbReference type="ARBA" id="ARBA00022475"/>
    </source>
</evidence>